<proteinExistence type="inferred from homology"/>
<name>A0ABY5VPF1_9ACTN</name>
<dbReference type="SUPFAM" id="SSF52540">
    <property type="entry name" value="P-loop containing nucleoside triphosphate hydrolases"/>
    <property type="match status" value="2"/>
</dbReference>
<dbReference type="InterPro" id="IPR017871">
    <property type="entry name" value="ABC_transporter-like_CS"/>
</dbReference>
<dbReference type="InterPro" id="IPR050319">
    <property type="entry name" value="ABC_transp_ATP-bind"/>
</dbReference>
<dbReference type="RefSeq" id="WP_259856364.1">
    <property type="nucleotide sequence ID" value="NZ_BAAAST010000180.1"/>
</dbReference>
<dbReference type="PANTHER" id="PTHR43776">
    <property type="entry name" value="TRANSPORT ATP-BINDING PROTEIN"/>
    <property type="match status" value="1"/>
</dbReference>
<keyword evidence="7" id="KW-1185">Reference proteome</keyword>
<dbReference type="InterPro" id="IPR027417">
    <property type="entry name" value="P-loop_NTPase"/>
</dbReference>
<dbReference type="CDD" id="cd03257">
    <property type="entry name" value="ABC_NikE_OppD_transporters"/>
    <property type="match status" value="2"/>
</dbReference>
<dbReference type="InterPro" id="IPR003439">
    <property type="entry name" value="ABC_transporter-like_ATP-bd"/>
</dbReference>
<keyword evidence="4 6" id="KW-0067">ATP-binding</keyword>
<dbReference type="Gene3D" id="3.40.50.300">
    <property type="entry name" value="P-loop containing nucleotide triphosphate hydrolases"/>
    <property type="match status" value="2"/>
</dbReference>
<reference evidence="6" key="1">
    <citation type="submission" date="2021-04" db="EMBL/GenBank/DDBJ databases">
        <authorList>
            <person name="Hartkoorn R.C."/>
            <person name="Beaudoing E."/>
            <person name="Hot D."/>
        </authorList>
    </citation>
    <scope>NUCLEOTIDE SEQUENCE</scope>
    <source>
        <strain evidence="6">NRRL B-16292</strain>
    </source>
</reference>
<comment type="similarity">
    <text evidence="1">Belongs to the ABC transporter superfamily.</text>
</comment>
<evidence type="ECO:0000256" key="4">
    <source>
        <dbReference type="ARBA" id="ARBA00022840"/>
    </source>
</evidence>
<dbReference type="PROSITE" id="PS50893">
    <property type="entry name" value="ABC_TRANSPORTER_2"/>
    <property type="match status" value="2"/>
</dbReference>
<dbReference type="SMART" id="SM00382">
    <property type="entry name" value="AAA"/>
    <property type="match status" value="2"/>
</dbReference>
<reference evidence="6" key="2">
    <citation type="submission" date="2022-09" db="EMBL/GenBank/DDBJ databases">
        <title>Biosynthetic gene clusters of Dactylosporangioum fulvum.</title>
        <authorList>
            <person name="Caradec T."/>
        </authorList>
    </citation>
    <scope>NUCLEOTIDE SEQUENCE</scope>
    <source>
        <strain evidence="6">NRRL B-16292</strain>
    </source>
</reference>
<evidence type="ECO:0000256" key="1">
    <source>
        <dbReference type="ARBA" id="ARBA00005417"/>
    </source>
</evidence>
<dbReference type="NCBIfam" id="NF007739">
    <property type="entry name" value="PRK10419.1"/>
    <property type="match status" value="2"/>
</dbReference>
<evidence type="ECO:0000256" key="3">
    <source>
        <dbReference type="ARBA" id="ARBA00022741"/>
    </source>
</evidence>
<gene>
    <name evidence="6" type="ORF">Dfulv_27540</name>
</gene>
<dbReference type="InterPro" id="IPR003593">
    <property type="entry name" value="AAA+_ATPase"/>
</dbReference>
<evidence type="ECO:0000313" key="6">
    <source>
        <dbReference type="EMBL" id="UWP78921.1"/>
    </source>
</evidence>
<evidence type="ECO:0000256" key="2">
    <source>
        <dbReference type="ARBA" id="ARBA00022448"/>
    </source>
</evidence>
<accession>A0ABY5VPF1</accession>
<dbReference type="PANTHER" id="PTHR43776:SF7">
    <property type="entry name" value="D,D-DIPEPTIDE TRANSPORT ATP-BINDING PROTEIN DDPF-RELATED"/>
    <property type="match status" value="1"/>
</dbReference>
<dbReference type="Proteomes" id="UP001059617">
    <property type="component" value="Chromosome"/>
</dbReference>
<dbReference type="InterPro" id="IPR013563">
    <property type="entry name" value="Oligopep_ABC_C"/>
</dbReference>
<keyword evidence="2" id="KW-0813">Transport</keyword>
<dbReference type="GO" id="GO:0005524">
    <property type="term" value="F:ATP binding"/>
    <property type="evidence" value="ECO:0007669"/>
    <property type="project" value="UniProtKB-KW"/>
</dbReference>
<dbReference type="EMBL" id="CP073720">
    <property type="protein sequence ID" value="UWP78921.1"/>
    <property type="molecule type" value="Genomic_DNA"/>
</dbReference>
<dbReference type="NCBIfam" id="NF008453">
    <property type="entry name" value="PRK11308.1"/>
    <property type="match status" value="2"/>
</dbReference>
<dbReference type="Pfam" id="PF00005">
    <property type="entry name" value="ABC_tran"/>
    <property type="match status" value="2"/>
</dbReference>
<protein>
    <submittedName>
        <fullName evidence="6">ABC transporter ATP-binding protein</fullName>
    </submittedName>
</protein>
<keyword evidence="3" id="KW-0547">Nucleotide-binding</keyword>
<dbReference type="Pfam" id="PF08352">
    <property type="entry name" value="oligo_HPY"/>
    <property type="match status" value="2"/>
</dbReference>
<evidence type="ECO:0000313" key="7">
    <source>
        <dbReference type="Proteomes" id="UP001059617"/>
    </source>
</evidence>
<evidence type="ECO:0000259" key="5">
    <source>
        <dbReference type="PROSITE" id="PS50893"/>
    </source>
</evidence>
<organism evidence="6 7">
    <name type="scientific">Dactylosporangium fulvum</name>
    <dbReference type="NCBI Taxonomy" id="53359"/>
    <lineage>
        <taxon>Bacteria</taxon>
        <taxon>Bacillati</taxon>
        <taxon>Actinomycetota</taxon>
        <taxon>Actinomycetes</taxon>
        <taxon>Micromonosporales</taxon>
        <taxon>Micromonosporaceae</taxon>
        <taxon>Dactylosporangium</taxon>
    </lineage>
</organism>
<dbReference type="PROSITE" id="PS00211">
    <property type="entry name" value="ABC_TRANSPORTER_1"/>
    <property type="match status" value="2"/>
</dbReference>
<feature type="domain" description="ABC transporter" evidence="5">
    <location>
        <begin position="15"/>
        <end position="264"/>
    </location>
</feature>
<feature type="domain" description="ABC transporter" evidence="5">
    <location>
        <begin position="299"/>
        <end position="544"/>
    </location>
</feature>
<sequence length="560" mass="59690">MAAEADTATPPLLAVRNLAVTYRSTRGRVVPAVRDVSFTIGRGEVVSLVGESGSGKTTSARAVLGLLGPAATVRGAMELSGRPLTTLSPRQWRDVRGRRIAFIPQDPTVGLNPTRRVGRQIAEAIRVHDRTLRSAALHSRVVELLDRMGLPDPARRARQYPHELSGGMRQRVLIAAALANSPELIVADEPTSALDVTVQQQILDHIDALRTDLGVAVLFITHDLGVAGERSDRIVVLADGEVVETGTPDEILAAPASPYTRRLVAAVPTLDSGRLVWDAATGTARPGSPAAADTGRPLLAATGLHRSFKGGRGNEPIHAVRDVSVSVARGTTLGVVGESGSGKSTLARLLTRLAPADAGRVVLDGQDVTDLDGEALRQMRRRVQIVYQNPFASLDPRFTIGRTLAEPLRAFGIGTRPERRARGAQLLELVGLPTDFLDRLPAELSGGQLQRVAIARALATEPELVVLDEPVSALDVSVQAQILELLVRLQAELGVTMVFISHDLAVIRQVSDTVVVMSRGEVVEAGPADEILRHPRSAYTRALLDAVPGHRRPTPAGAPR</sequence>